<dbReference type="SUPFAM" id="SSF54637">
    <property type="entry name" value="Thioesterase/thiol ester dehydrase-isomerase"/>
    <property type="match status" value="1"/>
</dbReference>
<dbReference type="KEGG" id="dao:Desac_2135"/>
<sequence length="143" mass="15910">MDIPIFDDYCFACGSRNPIGLKMQVAYLQESRTAESTLALPKEYQGWLEVIHGGIVATLLDEIMAHAVWHFVGPGVTLSLEVQYRQPLAPGEIILARGNLTEIKGRRLTAQGEIIRQIDNSRIANGKSRFLLLEGRKSMTKEG</sequence>
<feature type="domain" description="Thioesterase" evidence="1">
    <location>
        <begin position="50"/>
        <end position="117"/>
    </location>
</feature>
<reference evidence="3" key="2">
    <citation type="submission" date="2011-03" db="EMBL/GenBank/DDBJ databases">
        <title>The complete genome of Desulfobacca acetoxidans DSM 11109.</title>
        <authorList>
            <consortium name="US DOE Joint Genome Institute (JGI-PGF)"/>
            <person name="Lucas S."/>
            <person name="Copeland A."/>
            <person name="Lapidus A."/>
            <person name="Bruce D."/>
            <person name="Goodwin L."/>
            <person name="Pitluck S."/>
            <person name="Peters L."/>
            <person name="Kyrpides N."/>
            <person name="Mavromatis K."/>
            <person name="Ivanova N."/>
            <person name="Ovchinnikova G."/>
            <person name="Teshima H."/>
            <person name="Detter J.C."/>
            <person name="Han C."/>
            <person name="Land M."/>
            <person name="Hauser L."/>
            <person name="Markowitz V."/>
            <person name="Cheng J.-F."/>
            <person name="Hugenholtz P."/>
            <person name="Woyke T."/>
            <person name="Wu D."/>
            <person name="Spring S."/>
            <person name="Schueler E."/>
            <person name="Brambilla E."/>
            <person name="Klenk H.-P."/>
            <person name="Eisen J.A."/>
        </authorList>
    </citation>
    <scope>NUCLEOTIDE SEQUENCE [LARGE SCALE GENOMIC DNA]</scope>
    <source>
        <strain evidence="3">ATCC 700848 / DSM 11109 / ASRB2</strain>
    </source>
</reference>
<dbReference type="PANTHER" id="PTHR47260">
    <property type="entry name" value="UPF0644 PROTEIN PB2B4.06"/>
    <property type="match status" value="1"/>
</dbReference>
<evidence type="ECO:0000259" key="1">
    <source>
        <dbReference type="Pfam" id="PF03061"/>
    </source>
</evidence>
<organism evidence="2 3">
    <name type="scientific">Desulfobacca acetoxidans (strain ATCC 700848 / DSM 11109 / ASRB2)</name>
    <dbReference type="NCBI Taxonomy" id="880072"/>
    <lineage>
        <taxon>Bacteria</taxon>
        <taxon>Pseudomonadati</taxon>
        <taxon>Thermodesulfobacteriota</taxon>
        <taxon>Desulfobaccia</taxon>
        <taxon>Desulfobaccales</taxon>
        <taxon>Desulfobaccaceae</taxon>
        <taxon>Desulfobacca</taxon>
    </lineage>
</organism>
<dbReference type="InterPro" id="IPR052061">
    <property type="entry name" value="PTE-AB_protein"/>
</dbReference>
<dbReference type="PANTHER" id="PTHR47260:SF3">
    <property type="entry name" value="THIOESTERASE FAMILY PROTEIN (AFU_ORTHOLOGUE AFUA_7G03960)"/>
    <property type="match status" value="1"/>
</dbReference>
<gene>
    <name evidence="2" type="ordered locus">Desac_2135</name>
</gene>
<protein>
    <submittedName>
        <fullName evidence="2">Thioesterase superfamily protein</fullName>
    </submittedName>
</protein>
<dbReference type="AlphaFoldDB" id="F2ND98"/>
<keyword evidence="3" id="KW-1185">Reference proteome</keyword>
<dbReference type="RefSeq" id="WP_013707073.1">
    <property type="nucleotide sequence ID" value="NC_015388.1"/>
</dbReference>
<dbReference type="STRING" id="880072.Desac_2135"/>
<reference evidence="2 3" key="1">
    <citation type="journal article" date="2011" name="Stand. Genomic Sci.">
        <title>Complete genome sequence of the acetate-degrading sulfate reducer Desulfobacca acetoxidans type strain (ASRB2).</title>
        <authorList>
            <person name="Goker M."/>
            <person name="Teshima H."/>
            <person name="Lapidus A."/>
            <person name="Nolan M."/>
            <person name="Lucas S."/>
            <person name="Hammon N."/>
            <person name="Deshpande S."/>
            <person name="Cheng J.F."/>
            <person name="Tapia R."/>
            <person name="Han C."/>
            <person name="Goodwin L."/>
            <person name="Pitluck S."/>
            <person name="Huntemann M."/>
            <person name="Liolios K."/>
            <person name="Ivanova N."/>
            <person name="Pagani I."/>
            <person name="Mavromatis K."/>
            <person name="Ovchinikova G."/>
            <person name="Pati A."/>
            <person name="Chen A."/>
            <person name="Palaniappan K."/>
            <person name="Land M."/>
            <person name="Hauser L."/>
            <person name="Brambilla E.M."/>
            <person name="Rohde M."/>
            <person name="Spring S."/>
            <person name="Detter J.C."/>
            <person name="Woyke T."/>
            <person name="Bristow J."/>
            <person name="Eisen J.A."/>
            <person name="Markowitz V."/>
            <person name="Hugenholtz P."/>
            <person name="Kyrpides N.C."/>
            <person name="Klenk H.P."/>
        </authorList>
    </citation>
    <scope>NUCLEOTIDE SEQUENCE [LARGE SCALE GENOMIC DNA]</scope>
    <source>
        <strain evidence="3">ATCC 700848 / DSM 11109 / ASRB2</strain>
    </source>
</reference>
<dbReference type="Gene3D" id="3.10.129.10">
    <property type="entry name" value="Hotdog Thioesterase"/>
    <property type="match status" value="1"/>
</dbReference>
<proteinExistence type="predicted"/>
<dbReference type="InterPro" id="IPR006683">
    <property type="entry name" value="Thioestr_dom"/>
</dbReference>
<dbReference type="Proteomes" id="UP000000483">
    <property type="component" value="Chromosome"/>
</dbReference>
<dbReference type="CDD" id="cd03443">
    <property type="entry name" value="PaaI_thioesterase"/>
    <property type="match status" value="1"/>
</dbReference>
<dbReference type="GO" id="GO:0016790">
    <property type="term" value="F:thiolester hydrolase activity"/>
    <property type="evidence" value="ECO:0007669"/>
    <property type="project" value="UniProtKB-ARBA"/>
</dbReference>
<dbReference type="eggNOG" id="COG2050">
    <property type="taxonomic scope" value="Bacteria"/>
</dbReference>
<dbReference type="HOGENOM" id="CLU_089876_6_2_7"/>
<name>F2ND98_DESAR</name>
<evidence type="ECO:0000313" key="3">
    <source>
        <dbReference type="Proteomes" id="UP000000483"/>
    </source>
</evidence>
<dbReference type="InterPro" id="IPR029069">
    <property type="entry name" value="HotDog_dom_sf"/>
</dbReference>
<dbReference type="OrthoDB" id="5297685at2"/>
<dbReference type="Pfam" id="PF03061">
    <property type="entry name" value="4HBT"/>
    <property type="match status" value="1"/>
</dbReference>
<accession>F2ND98</accession>
<evidence type="ECO:0000313" key="2">
    <source>
        <dbReference type="EMBL" id="AEB09964.1"/>
    </source>
</evidence>
<dbReference type="EMBL" id="CP002629">
    <property type="protein sequence ID" value="AEB09964.1"/>
    <property type="molecule type" value="Genomic_DNA"/>
</dbReference>